<evidence type="ECO:0000256" key="6">
    <source>
        <dbReference type="ARBA" id="ARBA00023125"/>
    </source>
</evidence>
<dbReference type="PROSITE" id="PS00041">
    <property type="entry name" value="HTH_ARAC_FAMILY_1"/>
    <property type="match status" value="1"/>
</dbReference>
<feature type="domain" description="Response regulatory" evidence="10">
    <location>
        <begin position="2"/>
        <end position="119"/>
    </location>
</feature>
<keyword evidence="7" id="KW-0804">Transcription</keyword>
<sequence length="503" mass="58091">MKVMICDDEPIERIALQQILKQHIPELQVVGEAANGRQAILLAEQCHPDIITMDIKMPGINGLETIHEIQLRHPHVRFILVSAYDTFNYAREAIKLGVKDYILKPSKKEVIVESVRRVLREIEQERSSRQERLELLEQVAAMTPLVEKELVRELLFDTASAPTANLAKQLPERLPAGYVLTIWFKKPQDFDQSLYELLKSWDRVWVGSCRDGCMPVIVWKPAGTSSNSASLRSEVDLLAQKCAKLAPGQAFHLTVGRVVDDYTRLAESYREALLTRHCMNEEQTVGFYEEYAAQQQRLVVSIDGFTRQIIEKIKEGNETEVFQIYALMLEAMRRQSGNRLTNVRDALLSFVAVIGHVFHDVRTIPPVQSWSGDWTVMETQLEDYLRHLTKHWAEINKDRSKQLAVMAMNYIQDRYTQDIRLEDVASYVRLSPSYFSRLFKEIYGITYIDVLTQIRIEEAKKRLGKGESVKEVAYSVGYNDPNYFTRIFKKVTGRSPRSYREQK</sequence>
<keyword evidence="12" id="KW-1185">Reference proteome</keyword>
<evidence type="ECO:0000256" key="3">
    <source>
        <dbReference type="ARBA" id="ARBA00022553"/>
    </source>
</evidence>
<keyword evidence="6 11" id="KW-0238">DNA-binding</keyword>
<dbReference type="InterPro" id="IPR009057">
    <property type="entry name" value="Homeodomain-like_sf"/>
</dbReference>
<comment type="caution">
    <text evidence="11">The sequence shown here is derived from an EMBL/GenBank/DDBJ whole genome shotgun (WGS) entry which is preliminary data.</text>
</comment>
<evidence type="ECO:0000256" key="8">
    <source>
        <dbReference type="PROSITE-ProRule" id="PRU00169"/>
    </source>
</evidence>
<dbReference type="InterPro" id="IPR018060">
    <property type="entry name" value="HTH_AraC"/>
</dbReference>
<dbReference type="PANTHER" id="PTHR42713:SF3">
    <property type="entry name" value="TRANSCRIPTIONAL REGULATORY PROTEIN HPTR"/>
    <property type="match status" value="1"/>
</dbReference>
<keyword evidence="4" id="KW-0902">Two-component regulatory system</keyword>
<dbReference type="InterPro" id="IPR051552">
    <property type="entry name" value="HptR"/>
</dbReference>
<dbReference type="InterPro" id="IPR020449">
    <property type="entry name" value="Tscrpt_reg_AraC-type_HTH"/>
</dbReference>
<dbReference type="PROSITE" id="PS50110">
    <property type="entry name" value="RESPONSE_REGULATORY"/>
    <property type="match status" value="1"/>
</dbReference>
<dbReference type="PRINTS" id="PR00032">
    <property type="entry name" value="HTHARAC"/>
</dbReference>
<dbReference type="Pfam" id="PF12833">
    <property type="entry name" value="HTH_18"/>
    <property type="match status" value="1"/>
</dbReference>
<dbReference type="GO" id="GO:0003700">
    <property type="term" value="F:DNA-binding transcription factor activity"/>
    <property type="evidence" value="ECO:0007669"/>
    <property type="project" value="InterPro"/>
</dbReference>
<dbReference type="Pfam" id="PF00072">
    <property type="entry name" value="Response_reg"/>
    <property type="match status" value="1"/>
</dbReference>
<dbReference type="CDD" id="cd17536">
    <property type="entry name" value="REC_YesN-like"/>
    <property type="match status" value="1"/>
</dbReference>
<keyword evidence="5" id="KW-0805">Transcription regulation</keyword>
<dbReference type="PROSITE" id="PS01124">
    <property type="entry name" value="HTH_ARAC_FAMILY_2"/>
    <property type="match status" value="1"/>
</dbReference>
<comment type="subcellular location">
    <subcellularLocation>
        <location evidence="1">Cytoplasm</location>
    </subcellularLocation>
</comment>
<evidence type="ECO:0000313" key="11">
    <source>
        <dbReference type="EMBL" id="GAX91683.1"/>
    </source>
</evidence>
<dbReference type="SUPFAM" id="SSF46689">
    <property type="entry name" value="Homeodomain-like"/>
    <property type="match status" value="2"/>
</dbReference>
<dbReference type="SMART" id="SM00448">
    <property type="entry name" value="REC"/>
    <property type="match status" value="1"/>
</dbReference>
<evidence type="ECO:0000256" key="2">
    <source>
        <dbReference type="ARBA" id="ARBA00022490"/>
    </source>
</evidence>
<dbReference type="InterPro" id="IPR011006">
    <property type="entry name" value="CheY-like_superfamily"/>
</dbReference>
<dbReference type="GO" id="GO:0005737">
    <property type="term" value="C:cytoplasm"/>
    <property type="evidence" value="ECO:0007669"/>
    <property type="project" value="UniProtKB-SubCell"/>
</dbReference>
<proteinExistence type="predicted"/>
<dbReference type="InterPro" id="IPR018062">
    <property type="entry name" value="HTH_AraC-typ_CS"/>
</dbReference>
<organism evidence="11 12">
    <name type="scientific">Effusibacillus lacus</name>
    <dbReference type="NCBI Taxonomy" id="1348429"/>
    <lineage>
        <taxon>Bacteria</taxon>
        <taxon>Bacillati</taxon>
        <taxon>Bacillota</taxon>
        <taxon>Bacilli</taxon>
        <taxon>Bacillales</taxon>
        <taxon>Alicyclobacillaceae</taxon>
        <taxon>Effusibacillus</taxon>
    </lineage>
</organism>
<gene>
    <name evidence="11" type="ORF">EFBL_3373</name>
</gene>
<feature type="modified residue" description="4-aspartylphosphate" evidence="8">
    <location>
        <position position="54"/>
    </location>
</feature>
<dbReference type="InterPro" id="IPR001789">
    <property type="entry name" value="Sig_transdc_resp-reg_receiver"/>
</dbReference>
<dbReference type="AlphaFoldDB" id="A0A292YSD3"/>
<evidence type="ECO:0000256" key="7">
    <source>
        <dbReference type="ARBA" id="ARBA00023163"/>
    </source>
</evidence>
<keyword evidence="3 8" id="KW-0597">Phosphoprotein</keyword>
<reference evidence="12" key="1">
    <citation type="submission" date="2017-07" db="EMBL/GenBank/DDBJ databases">
        <title>Draft genome sequence of Effusibacillus lacus strain skLN1.</title>
        <authorList>
            <person name="Watanabe M."/>
            <person name="Kojima H."/>
            <person name="Fukui M."/>
        </authorList>
    </citation>
    <scope>NUCLEOTIDE SEQUENCE [LARGE SCALE GENOMIC DNA]</scope>
    <source>
        <strain evidence="12">skLN1</strain>
    </source>
</reference>
<dbReference type="SUPFAM" id="SSF52172">
    <property type="entry name" value="CheY-like"/>
    <property type="match status" value="1"/>
</dbReference>
<accession>A0A292YSD3</accession>
<evidence type="ECO:0000256" key="4">
    <source>
        <dbReference type="ARBA" id="ARBA00023012"/>
    </source>
</evidence>
<dbReference type="RefSeq" id="WP_165912487.1">
    <property type="nucleotide sequence ID" value="NZ_BDUF01000109.1"/>
</dbReference>
<dbReference type="GO" id="GO:0000160">
    <property type="term" value="P:phosphorelay signal transduction system"/>
    <property type="evidence" value="ECO:0007669"/>
    <property type="project" value="UniProtKB-KW"/>
</dbReference>
<dbReference type="Proteomes" id="UP000217785">
    <property type="component" value="Unassembled WGS sequence"/>
</dbReference>
<dbReference type="Gene3D" id="1.10.10.60">
    <property type="entry name" value="Homeodomain-like"/>
    <property type="match status" value="2"/>
</dbReference>
<dbReference type="SMART" id="SM00342">
    <property type="entry name" value="HTH_ARAC"/>
    <property type="match status" value="1"/>
</dbReference>
<name>A0A292YSD3_9BACL</name>
<evidence type="ECO:0000259" key="9">
    <source>
        <dbReference type="PROSITE" id="PS01124"/>
    </source>
</evidence>
<dbReference type="PANTHER" id="PTHR42713">
    <property type="entry name" value="HISTIDINE KINASE-RELATED"/>
    <property type="match status" value="1"/>
</dbReference>
<keyword evidence="2" id="KW-0963">Cytoplasm</keyword>
<evidence type="ECO:0000256" key="5">
    <source>
        <dbReference type="ARBA" id="ARBA00023015"/>
    </source>
</evidence>
<dbReference type="GO" id="GO:0043565">
    <property type="term" value="F:sequence-specific DNA binding"/>
    <property type="evidence" value="ECO:0007669"/>
    <property type="project" value="InterPro"/>
</dbReference>
<evidence type="ECO:0000259" key="10">
    <source>
        <dbReference type="PROSITE" id="PS50110"/>
    </source>
</evidence>
<evidence type="ECO:0000256" key="1">
    <source>
        <dbReference type="ARBA" id="ARBA00004496"/>
    </source>
</evidence>
<evidence type="ECO:0000313" key="12">
    <source>
        <dbReference type="Proteomes" id="UP000217785"/>
    </source>
</evidence>
<feature type="domain" description="HTH araC/xylS-type" evidence="9">
    <location>
        <begin position="405"/>
        <end position="502"/>
    </location>
</feature>
<dbReference type="Gene3D" id="3.40.50.2300">
    <property type="match status" value="1"/>
</dbReference>
<dbReference type="EMBL" id="BDUF01000109">
    <property type="protein sequence ID" value="GAX91683.1"/>
    <property type="molecule type" value="Genomic_DNA"/>
</dbReference>
<protein>
    <submittedName>
        <fullName evidence="11">DNA-binding response regulator</fullName>
    </submittedName>
</protein>